<name>A0A368XG72_9BACI</name>
<protein>
    <submittedName>
        <fullName evidence="7">GerA spore germination protein</fullName>
    </submittedName>
</protein>
<feature type="transmembrane region" description="Helical" evidence="6">
    <location>
        <begin position="289"/>
        <end position="311"/>
    </location>
</feature>
<feature type="transmembrane region" description="Helical" evidence="6">
    <location>
        <begin position="383"/>
        <end position="403"/>
    </location>
</feature>
<comment type="caution">
    <text evidence="7">The sequence shown here is derived from an EMBL/GenBank/DDBJ whole genome shotgun (WGS) entry which is preliminary data.</text>
</comment>
<dbReference type="PANTHER" id="PTHR22550">
    <property type="entry name" value="SPORE GERMINATION PROTEIN"/>
    <property type="match status" value="1"/>
</dbReference>
<evidence type="ECO:0000256" key="6">
    <source>
        <dbReference type="SAM" id="Phobius"/>
    </source>
</evidence>
<keyword evidence="6" id="KW-1133">Transmembrane helix</keyword>
<feature type="transmembrane region" description="Helical" evidence="6">
    <location>
        <begin position="415"/>
        <end position="440"/>
    </location>
</feature>
<sequence>MSGNKQNLHTTKNQFLNEKHTTLHSLLTYMNKSTDFRNFPFQKDKAIHVYYYESLVDEKKIQANIFPYLENKKYRGLERLSLDIPSDNILITKDLKIIEEKLLSGYILIQLTYEKENVLLIAAFLEHNRDITAPEIEYSVVGPKVSFIEDIVTNIHLLRRRIKLPHLQIKEVVVGKITKTRVAIVSIDGITDMENLNTVTQRISDIEFDQIIDSSFIAQIISDNTSSPFPGLIDSERPDRVASALVEGKVAIICDGSPHVLIGPTTLPEFFAAYEDYFLPWHIATAFRLIRLFAVLFSVLITPLYVAVLTFHYQIIPIDLLGTITTSRKDIPFPPILEALILELTIELLREAGARLPVKIGQTIGIVGGIVIGTAAVEAGLTSNVLLILVALAALASFTTPIYRIANTIRLIRFPFIIFAQFWGLIGVLIAFLFTLGHLLRLTSIGRPYTQPLYPPRWQDLKDSFIRLPFNKQTNRPIFTRAEDSGRMNANRANKKRGKRK</sequence>
<comment type="subcellular location">
    <subcellularLocation>
        <location evidence="4">Cell membrane</location>
    </subcellularLocation>
    <subcellularLocation>
        <location evidence="1">Membrane</location>
        <topology evidence="1">Multi-pass membrane protein</topology>
    </subcellularLocation>
</comment>
<evidence type="ECO:0000256" key="3">
    <source>
        <dbReference type="ARBA" id="ARBA00023136"/>
    </source>
</evidence>
<dbReference type="GO" id="GO:0005886">
    <property type="term" value="C:plasma membrane"/>
    <property type="evidence" value="ECO:0007669"/>
    <property type="project" value="UniProtKB-SubCell"/>
</dbReference>
<organism evidence="7 8">
    <name type="scientific">Saliterribacillus persicus</name>
    <dbReference type="NCBI Taxonomy" id="930114"/>
    <lineage>
        <taxon>Bacteria</taxon>
        <taxon>Bacillati</taxon>
        <taxon>Bacillota</taxon>
        <taxon>Bacilli</taxon>
        <taxon>Bacillales</taxon>
        <taxon>Bacillaceae</taxon>
        <taxon>Saliterribacillus</taxon>
    </lineage>
</organism>
<dbReference type="EMBL" id="QPJJ01000008">
    <property type="protein sequence ID" value="RCW66992.1"/>
    <property type="molecule type" value="Genomic_DNA"/>
</dbReference>
<dbReference type="InterPro" id="IPR050768">
    <property type="entry name" value="UPF0353/GerABKA_families"/>
</dbReference>
<evidence type="ECO:0000256" key="4">
    <source>
        <dbReference type="PIRNR" id="PIRNR005690"/>
    </source>
</evidence>
<keyword evidence="6" id="KW-0812">Transmembrane</keyword>
<dbReference type="RefSeq" id="WP_342768838.1">
    <property type="nucleotide sequence ID" value="NZ_QPJJ01000008.1"/>
</dbReference>
<dbReference type="GO" id="GO:0009847">
    <property type="term" value="P:spore germination"/>
    <property type="evidence" value="ECO:0007669"/>
    <property type="project" value="UniProtKB-UniRule"/>
</dbReference>
<dbReference type="Pfam" id="PF03323">
    <property type="entry name" value="GerA"/>
    <property type="match status" value="1"/>
</dbReference>
<evidence type="ECO:0000313" key="8">
    <source>
        <dbReference type="Proteomes" id="UP000252585"/>
    </source>
</evidence>
<evidence type="ECO:0000256" key="1">
    <source>
        <dbReference type="ARBA" id="ARBA00004141"/>
    </source>
</evidence>
<reference evidence="7 8" key="1">
    <citation type="submission" date="2018-07" db="EMBL/GenBank/DDBJ databases">
        <title>Genomic Encyclopedia of Type Strains, Phase IV (KMG-IV): sequencing the most valuable type-strain genomes for metagenomic binning, comparative biology and taxonomic classification.</title>
        <authorList>
            <person name="Goeker M."/>
        </authorList>
    </citation>
    <scope>NUCLEOTIDE SEQUENCE [LARGE SCALE GENOMIC DNA]</scope>
    <source>
        <strain evidence="7 8">DSM 27696</strain>
    </source>
</reference>
<dbReference type="Proteomes" id="UP000252585">
    <property type="component" value="Unassembled WGS sequence"/>
</dbReference>
<feature type="region of interest" description="Disordered" evidence="5">
    <location>
        <begin position="481"/>
        <end position="501"/>
    </location>
</feature>
<proteinExistence type="inferred from homology"/>
<keyword evidence="8" id="KW-1185">Reference proteome</keyword>
<gene>
    <name evidence="7" type="ORF">DFR57_10888</name>
</gene>
<accession>A0A368XG72</accession>
<dbReference type="InterPro" id="IPR004995">
    <property type="entry name" value="Spore_Ger"/>
</dbReference>
<evidence type="ECO:0000313" key="7">
    <source>
        <dbReference type="EMBL" id="RCW66992.1"/>
    </source>
</evidence>
<keyword evidence="3 4" id="KW-0472">Membrane</keyword>
<dbReference type="PANTHER" id="PTHR22550:SF5">
    <property type="entry name" value="LEUCINE ZIPPER PROTEIN 4"/>
    <property type="match status" value="1"/>
</dbReference>
<comment type="similarity">
    <text evidence="2 4">Belongs to the GerABKA family.</text>
</comment>
<dbReference type="AlphaFoldDB" id="A0A368XG72"/>
<dbReference type="PIRSF" id="PIRSF005690">
    <property type="entry name" value="GerBA"/>
    <property type="match status" value="1"/>
</dbReference>
<evidence type="ECO:0000256" key="5">
    <source>
        <dbReference type="SAM" id="MobiDB-lite"/>
    </source>
</evidence>
<feature type="transmembrane region" description="Helical" evidence="6">
    <location>
        <begin position="356"/>
        <end position="377"/>
    </location>
</feature>
<evidence type="ECO:0000256" key="2">
    <source>
        <dbReference type="ARBA" id="ARBA00005278"/>
    </source>
</evidence>